<accession>A0ABT8RPV9</accession>
<dbReference type="Proteomes" id="UP001168579">
    <property type="component" value="Unassembled WGS sequence"/>
</dbReference>
<evidence type="ECO:0000259" key="1">
    <source>
        <dbReference type="Pfam" id="PF00535"/>
    </source>
</evidence>
<name>A0ABT8RPV9_9FLAO</name>
<protein>
    <submittedName>
        <fullName evidence="2">Glycosyltransferase family 2 protein</fullName>
        <ecNumber evidence="2">2.4.-.-</ecNumber>
    </submittedName>
</protein>
<evidence type="ECO:0000313" key="2">
    <source>
        <dbReference type="EMBL" id="MDO1512948.1"/>
    </source>
</evidence>
<dbReference type="InterPro" id="IPR029044">
    <property type="entry name" value="Nucleotide-diphossugar_trans"/>
</dbReference>
<dbReference type="Gene3D" id="3.90.550.10">
    <property type="entry name" value="Spore Coat Polysaccharide Biosynthesis Protein SpsA, Chain A"/>
    <property type="match status" value="1"/>
</dbReference>
<reference evidence="2" key="2">
    <citation type="submission" date="2023-06" db="EMBL/GenBank/DDBJ databases">
        <authorList>
            <person name="Lucena T."/>
            <person name="Sun Q."/>
        </authorList>
    </citation>
    <scope>NUCLEOTIDE SEQUENCE</scope>
    <source>
        <strain evidence="2">CECT 8869</strain>
    </source>
</reference>
<sequence>MVFDISVSIVLFKSKLSDIENVLNIVSASNLNIQIFLVDNSPSPLLENQIPKQNYLEYIFNGKNLGYGGGHNVALESPNKSSKFHLVLNADVEFKAEILESIYDFMSKRNDVGLLCPKVLNVDGSNQYSAKLLPSPINLIVRRFVPIKFIQDRMNYRYELQFFDYNRIINVPYLSGCFMFISGDALEKVKGFDDRFFMYPEDIDLTRRIHKYYKTLFFPEVTIVHEHGKGSYKNKKLLYYHVTSMIKYFNKWGWIFDKERKIFNHRTLKQFN</sequence>
<dbReference type="PANTHER" id="PTHR43179">
    <property type="entry name" value="RHAMNOSYLTRANSFERASE WBBL"/>
    <property type="match status" value="1"/>
</dbReference>
<dbReference type="EC" id="2.4.-.-" evidence="2"/>
<feature type="domain" description="Glycosyltransferase 2-like" evidence="1">
    <location>
        <begin position="18"/>
        <end position="184"/>
    </location>
</feature>
<evidence type="ECO:0000313" key="3">
    <source>
        <dbReference type="Proteomes" id="UP001168579"/>
    </source>
</evidence>
<gene>
    <name evidence="2" type="ORF">Q2T41_09805</name>
</gene>
<proteinExistence type="predicted"/>
<keyword evidence="2" id="KW-0328">Glycosyltransferase</keyword>
<dbReference type="InterPro" id="IPR001173">
    <property type="entry name" value="Glyco_trans_2-like"/>
</dbReference>
<dbReference type="EMBL" id="JAUKUC010000001">
    <property type="protein sequence ID" value="MDO1512948.1"/>
    <property type="molecule type" value="Genomic_DNA"/>
</dbReference>
<dbReference type="SUPFAM" id="SSF53448">
    <property type="entry name" value="Nucleotide-diphospho-sugar transferases"/>
    <property type="match status" value="1"/>
</dbReference>
<dbReference type="GO" id="GO:0016757">
    <property type="term" value="F:glycosyltransferase activity"/>
    <property type="evidence" value="ECO:0007669"/>
    <property type="project" value="UniProtKB-KW"/>
</dbReference>
<dbReference type="PANTHER" id="PTHR43179:SF10">
    <property type="entry name" value="GLYCOSYL TRANSFERASE"/>
    <property type="match status" value="1"/>
</dbReference>
<organism evidence="2 3">
    <name type="scientific">Maribacter confluentis</name>
    <dbReference type="NCBI Taxonomy" id="1656093"/>
    <lineage>
        <taxon>Bacteria</taxon>
        <taxon>Pseudomonadati</taxon>
        <taxon>Bacteroidota</taxon>
        <taxon>Flavobacteriia</taxon>
        <taxon>Flavobacteriales</taxon>
        <taxon>Flavobacteriaceae</taxon>
        <taxon>Maribacter</taxon>
    </lineage>
</organism>
<dbReference type="RefSeq" id="WP_304435932.1">
    <property type="nucleotide sequence ID" value="NZ_JAUKUC010000001.1"/>
</dbReference>
<reference evidence="2" key="1">
    <citation type="journal article" date="2014" name="Int. J. Syst. Evol. Microbiol.">
        <title>Complete genome of a new Firmicutes species belonging to the dominant human colonic microbiota ('Ruminococcus bicirculans') reveals two chromosomes and a selective capacity to utilize plant glucans.</title>
        <authorList>
            <consortium name="NISC Comparative Sequencing Program"/>
            <person name="Wegmann U."/>
            <person name="Louis P."/>
            <person name="Goesmann A."/>
            <person name="Henrissat B."/>
            <person name="Duncan S.H."/>
            <person name="Flint H.J."/>
        </authorList>
    </citation>
    <scope>NUCLEOTIDE SEQUENCE</scope>
    <source>
        <strain evidence="2">CECT 8869</strain>
    </source>
</reference>
<keyword evidence="2" id="KW-0808">Transferase</keyword>
<comment type="caution">
    <text evidence="2">The sequence shown here is derived from an EMBL/GenBank/DDBJ whole genome shotgun (WGS) entry which is preliminary data.</text>
</comment>
<keyword evidence="3" id="KW-1185">Reference proteome</keyword>
<dbReference type="Pfam" id="PF00535">
    <property type="entry name" value="Glycos_transf_2"/>
    <property type="match status" value="1"/>
</dbReference>